<proteinExistence type="inferred from homology"/>
<dbReference type="RefSeq" id="WP_092015791.1">
    <property type="nucleotide sequence ID" value="NZ_FOYW01000003.1"/>
</dbReference>
<organism evidence="2 3">
    <name type="scientific">Marinobacter daqiaonensis</name>
    <dbReference type="NCBI Taxonomy" id="650891"/>
    <lineage>
        <taxon>Bacteria</taxon>
        <taxon>Pseudomonadati</taxon>
        <taxon>Pseudomonadota</taxon>
        <taxon>Gammaproteobacteria</taxon>
        <taxon>Pseudomonadales</taxon>
        <taxon>Marinobacteraceae</taxon>
        <taxon>Marinobacter</taxon>
    </lineage>
</organism>
<dbReference type="GO" id="GO:0006744">
    <property type="term" value="P:ubiquinone biosynthetic process"/>
    <property type="evidence" value="ECO:0007669"/>
    <property type="project" value="UniProtKB-UniRule"/>
</dbReference>
<dbReference type="EMBL" id="FOYW01000003">
    <property type="protein sequence ID" value="SFR82730.1"/>
    <property type="molecule type" value="Genomic_DNA"/>
</dbReference>
<dbReference type="PANTHER" id="PTHR38040">
    <property type="entry name" value="UBIQUINONE BIOSYNTHESIS ACCESSORY FACTOR UBIK"/>
    <property type="match status" value="1"/>
</dbReference>
<dbReference type="UniPathway" id="UPA00232"/>
<feature type="coiled-coil region" evidence="1">
    <location>
        <begin position="53"/>
        <end position="87"/>
    </location>
</feature>
<comment type="subcellular location">
    <subcellularLocation>
        <location evidence="1">Cytoplasm</location>
    </subcellularLocation>
</comment>
<dbReference type="Pfam" id="PF04380">
    <property type="entry name" value="BMFP"/>
    <property type="match status" value="1"/>
</dbReference>
<keyword evidence="1" id="KW-0175">Coiled coil</keyword>
<dbReference type="AlphaFoldDB" id="A0A1I6JW02"/>
<keyword evidence="1" id="KW-0831">Ubiquinone biosynthesis</keyword>
<keyword evidence="3" id="KW-1185">Reference proteome</keyword>
<dbReference type="OrthoDB" id="5297354at2"/>
<dbReference type="HAMAP" id="MF_02216">
    <property type="entry name" value="UbiK"/>
    <property type="match status" value="1"/>
</dbReference>
<dbReference type="Proteomes" id="UP000198644">
    <property type="component" value="Unassembled WGS sequence"/>
</dbReference>
<dbReference type="STRING" id="650891.SAMN05216203_3331"/>
<protein>
    <recommendedName>
        <fullName evidence="1">Ubiquinone biosynthesis accessory factor UbiK</fullName>
    </recommendedName>
</protein>
<evidence type="ECO:0000313" key="2">
    <source>
        <dbReference type="EMBL" id="SFR82730.1"/>
    </source>
</evidence>
<evidence type="ECO:0000256" key="1">
    <source>
        <dbReference type="HAMAP-Rule" id="MF_02216"/>
    </source>
</evidence>
<name>A0A1I6JW02_9GAMM</name>
<reference evidence="2 3" key="1">
    <citation type="submission" date="2016-10" db="EMBL/GenBank/DDBJ databases">
        <authorList>
            <person name="de Groot N.N."/>
        </authorList>
    </citation>
    <scope>NUCLEOTIDE SEQUENCE [LARGE SCALE GENOMIC DNA]</scope>
    <source>
        <strain evidence="2 3">CGMCC 1.9167</strain>
    </source>
</reference>
<keyword evidence="1" id="KW-0963">Cytoplasm</keyword>
<comment type="similarity">
    <text evidence="1">Belongs to the UbiK family.</text>
</comment>
<evidence type="ECO:0000313" key="3">
    <source>
        <dbReference type="Proteomes" id="UP000198644"/>
    </source>
</evidence>
<comment type="function">
    <text evidence="1">Required for efficient ubiquinone (coenzyme Q) biosynthesis. UbiK is probably an accessory factor of Ubi enzymes and facilitates ubiquinone biosynthesis by acting as an assembly factor, a targeting factor, or both.</text>
</comment>
<gene>
    <name evidence="1" type="primary">ubiK</name>
    <name evidence="2" type="ORF">SAMN05216203_3331</name>
</gene>
<dbReference type="GO" id="GO:0005829">
    <property type="term" value="C:cytosol"/>
    <property type="evidence" value="ECO:0007669"/>
    <property type="project" value="TreeGrafter"/>
</dbReference>
<dbReference type="InterPro" id="IPR007475">
    <property type="entry name" value="UbiK"/>
</dbReference>
<accession>A0A1I6JW02</accession>
<dbReference type="PANTHER" id="PTHR38040:SF1">
    <property type="entry name" value="UBIQUINONE BIOSYNTHESIS ACCESSORY FACTOR UBIK"/>
    <property type="match status" value="1"/>
</dbReference>
<comment type="pathway">
    <text evidence="1">Cofactor biosynthesis; ubiquinone biosynthesis.</text>
</comment>
<sequence length="89" mass="10110">MKSPYDLLGQVQQQIGQFVPDMARAARDDVENQARATVLSVLAKLELVTREEFDAQQAVLLRTREKLETLEKRVADLEQKLAGDQKNDQ</sequence>